<reference evidence="1 2" key="1">
    <citation type="journal article" date="2021" name="Syst. Appl. Microbiol.">
        <title>Persephonella atlantica sp. nov.: How to adapt to physico-chemical gradients in high temperature hydrothermal habitats.</title>
        <authorList>
            <person name="Francois D.X."/>
            <person name="Godfroy A."/>
            <person name="Mathien C."/>
            <person name="Aube J."/>
            <person name="Cathalot C."/>
            <person name="Lesongeur F."/>
            <person name="L'Haridon S."/>
            <person name="Philippon X."/>
            <person name="Roussel E.G."/>
        </authorList>
    </citation>
    <scope>NUCLEOTIDE SEQUENCE [LARGE SCALE GENOMIC DNA]</scope>
    <source>
        <strain evidence="1 2">MO1340</strain>
    </source>
</reference>
<dbReference type="RefSeq" id="WP_200674329.1">
    <property type="nucleotide sequence ID" value="NZ_JAACYA010000002.1"/>
</dbReference>
<keyword evidence="2" id="KW-1185">Reference proteome</keyword>
<comment type="caution">
    <text evidence="1">The sequence shown here is derived from an EMBL/GenBank/DDBJ whole genome shotgun (WGS) entry which is preliminary data.</text>
</comment>
<dbReference type="InterPro" id="IPR035958">
    <property type="entry name" value="SecB-like_sf"/>
</dbReference>
<accession>A0ABS1GJ10</accession>
<name>A0ABS1GJ10_9AQUI</name>
<dbReference type="EMBL" id="JAACYA010000002">
    <property type="protein sequence ID" value="MBK3332928.1"/>
    <property type="molecule type" value="Genomic_DNA"/>
</dbReference>
<dbReference type="Gene3D" id="3.10.420.10">
    <property type="entry name" value="SecB-like"/>
    <property type="match status" value="1"/>
</dbReference>
<evidence type="ECO:0008006" key="3">
    <source>
        <dbReference type="Google" id="ProtNLM"/>
    </source>
</evidence>
<dbReference type="SUPFAM" id="SSF54611">
    <property type="entry name" value="SecB-like"/>
    <property type="match status" value="1"/>
</dbReference>
<evidence type="ECO:0000313" key="1">
    <source>
        <dbReference type="EMBL" id="MBK3332928.1"/>
    </source>
</evidence>
<sequence length="141" mass="16315">MKVKFSQLQLEDIQIKNFSLEENLEGQNRFKIDIDFDPVIVETDNGKFDGLLVHIRINDRARNVKLKAKAEILAIFKFTEELDEEKKARLLLYNGLSIVYGFVRGIIFQKCSYLLPKDRIIPSVNIAQLIEETIQVKTTSN</sequence>
<proteinExistence type="predicted"/>
<dbReference type="Proteomes" id="UP000772812">
    <property type="component" value="Unassembled WGS sequence"/>
</dbReference>
<protein>
    <recommendedName>
        <fullName evidence="3">Preprotein translocase subunit SecB</fullName>
    </recommendedName>
</protein>
<evidence type="ECO:0000313" key="2">
    <source>
        <dbReference type="Proteomes" id="UP000772812"/>
    </source>
</evidence>
<organism evidence="1 2">
    <name type="scientific">Persephonella atlantica</name>
    <dbReference type="NCBI Taxonomy" id="2699429"/>
    <lineage>
        <taxon>Bacteria</taxon>
        <taxon>Pseudomonadati</taxon>
        <taxon>Aquificota</taxon>
        <taxon>Aquificia</taxon>
        <taxon>Aquificales</taxon>
        <taxon>Hydrogenothermaceae</taxon>
        <taxon>Persephonella</taxon>
    </lineage>
</organism>
<gene>
    <name evidence="1" type="ORF">GWK41_07590</name>
</gene>